<dbReference type="EMBL" id="ABDG02000022">
    <property type="protein sequence ID" value="EHK46669.1"/>
    <property type="molecule type" value="Genomic_DNA"/>
</dbReference>
<name>G9NRN6_HYPAI</name>
<comment type="caution">
    <text evidence="1">The sequence shown here is derived from an EMBL/GenBank/DDBJ whole genome shotgun (WGS) entry which is preliminary data.</text>
</comment>
<reference evidence="1 2" key="1">
    <citation type="journal article" date="2011" name="Genome Biol.">
        <title>Comparative genome sequence analysis underscores mycoparasitism as the ancestral life style of Trichoderma.</title>
        <authorList>
            <person name="Kubicek C.P."/>
            <person name="Herrera-Estrella A."/>
            <person name="Seidl-Seiboth V."/>
            <person name="Martinez D.A."/>
            <person name="Druzhinina I.S."/>
            <person name="Thon M."/>
            <person name="Zeilinger S."/>
            <person name="Casas-Flores S."/>
            <person name="Horwitz B.A."/>
            <person name="Mukherjee P.K."/>
            <person name="Mukherjee M."/>
            <person name="Kredics L."/>
            <person name="Alcaraz L.D."/>
            <person name="Aerts A."/>
            <person name="Antal Z."/>
            <person name="Atanasova L."/>
            <person name="Cervantes-Badillo M.G."/>
            <person name="Challacombe J."/>
            <person name="Chertkov O."/>
            <person name="McCluskey K."/>
            <person name="Coulpier F."/>
            <person name="Deshpande N."/>
            <person name="von Doehren H."/>
            <person name="Ebbole D.J."/>
            <person name="Esquivel-Naranjo E.U."/>
            <person name="Fekete E."/>
            <person name="Flipphi M."/>
            <person name="Glaser F."/>
            <person name="Gomez-Rodriguez E.Y."/>
            <person name="Gruber S."/>
            <person name="Han C."/>
            <person name="Henrissat B."/>
            <person name="Hermosa R."/>
            <person name="Hernandez-Onate M."/>
            <person name="Karaffa L."/>
            <person name="Kosti I."/>
            <person name="Le Crom S."/>
            <person name="Lindquist E."/>
            <person name="Lucas S."/>
            <person name="Luebeck M."/>
            <person name="Luebeck P.S."/>
            <person name="Margeot A."/>
            <person name="Metz B."/>
            <person name="Misra M."/>
            <person name="Nevalainen H."/>
            <person name="Omann M."/>
            <person name="Packer N."/>
            <person name="Perrone G."/>
            <person name="Uresti-Rivera E.E."/>
            <person name="Salamov A."/>
            <person name="Schmoll M."/>
            <person name="Seiboth B."/>
            <person name="Shapiro H."/>
            <person name="Sukno S."/>
            <person name="Tamayo-Ramos J.A."/>
            <person name="Tisch D."/>
            <person name="Wiest A."/>
            <person name="Wilkinson H.H."/>
            <person name="Zhang M."/>
            <person name="Coutinho P.M."/>
            <person name="Kenerley C.M."/>
            <person name="Monte E."/>
            <person name="Baker S.E."/>
            <person name="Grigoriev I.V."/>
        </authorList>
    </citation>
    <scope>NUCLEOTIDE SEQUENCE [LARGE SCALE GENOMIC DNA]</scope>
    <source>
        <strain evidence="2">ATCC 20476 / IMI 206040</strain>
    </source>
</reference>
<dbReference type="GeneID" id="25784502"/>
<evidence type="ECO:0000313" key="1">
    <source>
        <dbReference type="EMBL" id="EHK46669.1"/>
    </source>
</evidence>
<dbReference type="STRING" id="452589.G9NRN6"/>
<dbReference type="OMA" id="AHEVYCD"/>
<keyword evidence="2" id="KW-1185">Reference proteome</keyword>
<gene>
    <name evidence="1" type="ORF">TRIATDRAFT_43258</name>
</gene>
<dbReference type="eggNOG" id="ENOG502SM5Z">
    <property type="taxonomic scope" value="Eukaryota"/>
</dbReference>
<dbReference type="Gene3D" id="3.80.10.10">
    <property type="entry name" value="Ribonuclease Inhibitor"/>
    <property type="match status" value="1"/>
</dbReference>
<dbReference type="InterPro" id="IPR032675">
    <property type="entry name" value="LRR_dom_sf"/>
</dbReference>
<evidence type="ECO:0008006" key="3">
    <source>
        <dbReference type="Google" id="ProtNLM"/>
    </source>
</evidence>
<dbReference type="KEGG" id="tatv:25784502"/>
<accession>G9NRN6</accession>
<dbReference type="AlphaFoldDB" id="G9NRN6"/>
<dbReference type="SUPFAM" id="SSF52047">
    <property type="entry name" value="RNI-like"/>
    <property type="match status" value="1"/>
</dbReference>
<evidence type="ECO:0000313" key="2">
    <source>
        <dbReference type="Proteomes" id="UP000005426"/>
    </source>
</evidence>
<dbReference type="HOGENOM" id="CLU_035920_0_0_1"/>
<proteinExistence type="predicted"/>
<sequence length="435" mass="49574">MSLPEEIVQLICRQLSNHRYLDSQTLSFVCRASKALNRIATPVLYSRFNSWEKMKKMASFLRSISLRPELGGYVQEIVFSRFYWFELTEDYLSIFADVATRLGIDLGSWLEEYPYEAMTQLIIAQIPNVKIMDVSTHEVYADDGVGAFTLLEQMAAQVPRRVSLHQLQQLTIGHSDIRRISVGYFGGIIELAPHIRELTISPCYGLYCDEEPKNTRFSLSNVTKLTIDGGHISKTQLESIVRLCGQLESFEFKHHTIYAGLQEISVTPRELIEILALHKHTLRSISVDLGHRERQKTGMFCFSGLCDDGDQILSLKEFSRLETFKIDGTSVLFPEVANPDYHTNILVNLLPRSIRHVELIDAQYESVANMIRLIDSVAKFPFLEEVTLTGNTADGRLGEDKVEFDKHELDTLHAMLERNGITLGNDRYQAELNAY</sequence>
<organism evidence="1 2">
    <name type="scientific">Hypocrea atroviridis (strain ATCC 20476 / IMI 206040)</name>
    <name type="common">Trichoderma atroviride</name>
    <dbReference type="NCBI Taxonomy" id="452589"/>
    <lineage>
        <taxon>Eukaryota</taxon>
        <taxon>Fungi</taxon>
        <taxon>Dikarya</taxon>
        <taxon>Ascomycota</taxon>
        <taxon>Pezizomycotina</taxon>
        <taxon>Sordariomycetes</taxon>
        <taxon>Hypocreomycetidae</taxon>
        <taxon>Hypocreales</taxon>
        <taxon>Hypocreaceae</taxon>
        <taxon>Trichoderma</taxon>
    </lineage>
</organism>
<dbReference type="Proteomes" id="UP000005426">
    <property type="component" value="Unassembled WGS sequence"/>
</dbReference>
<dbReference type="OrthoDB" id="2520703at2759"/>
<protein>
    <recommendedName>
        <fullName evidence="3">F-box domain-containing protein</fullName>
    </recommendedName>
</protein>